<organism evidence="1 2">
    <name type="scientific">Niabella soli DSM 19437</name>
    <dbReference type="NCBI Taxonomy" id="929713"/>
    <lineage>
        <taxon>Bacteria</taxon>
        <taxon>Pseudomonadati</taxon>
        <taxon>Bacteroidota</taxon>
        <taxon>Chitinophagia</taxon>
        <taxon>Chitinophagales</taxon>
        <taxon>Chitinophagaceae</taxon>
        <taxon>Niabella</taxon>
    </lineage>
</organism>
<dbReference type="STRING" id="929713.NIASO_02000"/>
<proteinExistence type="predicted"/>
<dbReference type="eggNOG" id="COG3250">
    <property type="taxonomic scope" value="Bacteria"/>
</dbReference>
<keyword evidence="1" id="KW-0378">Hydrolase</keyword>
<dbReference type="EMBL" id="CP007035">
    <property type="protein sequence ID" value="AHF14291.1"/>
    <property type="molecule type" value="Genomic_DNA"/>
</dbReference>
<dbReference type="PANTHER" id="PTHR36848:SF2">
    <property type="entry name" value="SECRETED PROTEIN"/>
    <property type="match status" value="1"/>
</dbReference>
<dbReference type="SUPFAM" id="SSF49785">
    <property type="entry name" value="Galactose-binding domain-like"/>
    <property type="match status" value="1"/>
</dbReference>
<dbReference type="InterPro" id="IPR053161">
    <property type="entry name" value="Ulvan_degrading_GH"/>
</dbReference>
<dbReference type="Pfam" id="PF17132">
    <property type="entry name" value="Glyco_hydro_106"/>
    <property type="match status" value="2"/>
</dbReference>
<protein>
    <submittedName>
        <fullName evidence="1">Family 2 glycoside hydrolase</fullName>
    </submittedName>
</protein>
<dbReference type="HOGENOM" id="CLU_003772_1_0_10"/>
<dbReference type="AlphaFoldDB" id="W0EYY7"/>
<keyword evidence="2" id="KW-1185">Reference proteome</keyword>
<sequence>MKRRNFVKISGTGIMGLPLLSSLPKQALDFIDADTLFRAFQHPDTQAKPFVRWWWNGLRITKKEIARELGLLKQIGVGGVEINSIRFPETADPLNYEPVQWLSREWLDIVSFTADQAKKLGLICDIIVGSGWPFGGKFVKREDQTMIMALGTRELKGPLTVTLSKQELEKSVDPPIGFKYDDPQKKLMSLRLVPSQLRELKEVVDMDGAAQKEQITIKVPEGNHVLYYLVQITGFMAVIHGAPGADGPVLNHFNKSAVSSYLNRMSDAFDVSMGKIGTRFRSVFVDSLELEGANWVDDFYSEFEKRRQYSLKPYLPFILFKTGKMGKILDERYGSEIDAKFKEDLDRVRYDFELTKMELFHERFLETYLEWCKRNKVRSRMQAYGQEMHPLDSALQLDIPECETWISPSIGQDTKAFNFTYATAPCMVNRFVSSAARLMGKKLVSCEEITNTSFVFNASLEHIKITGDQSNLSGVTHSILHGFNYSPPEAPFPGWIRYGTFFNERNPWWPYLNKWIHYKSRLSAVFQRATLMSDVTVYHPLADLWSRRGLQRDPWPDLAYPDYIYNIWEAVHQCGNGCDYISDRIIQQADLSDGMIRYNNRSYSLLLVVETESMPEATANALKQYARSGGRLVFIGKEPDKAPGFYQYEQRNAAVRSAVGEIKKGAKVRVVQPPEKQVGLIEWFRSIQKLYNLPVYVQFSNPSSLVSQVYYRYNDLDLFFITNSSLTSTKVFYSEFSVAPGKTAWLWDPETGQRFIYKTEGPYNRLKIRLAPAQSVLIVFDKHRTGDTFAVKEQAGKLRQVVEGPWKLSLNFIDGSKKTIPDFQLKDFKDDGSLKDFGGVALYETAFTLDGIAGYEYLNLGSVMGISEVSLNGRTLGVRWYGDHTYEVKGALKQGLNQLSIKLTTTLGNYMHSIPNNKDAKKWVLDRKQPLQSIGVMGPVCMGG</sequence>
<name>W0EYY7_9BACT</name>
<dbReference type="InterPro" id="IPR029062">
    <property type="entry name" value="Class_I_gatase-like"/>
</dbReference>
<dbReference type="RefSeq" id="WP_008584002.1">
    <property type="nucleotide sequence ID" value="NZ_CP007035.1"/>
</dbReference>
<dbReference type="Gene3D" id="2.60.120.260">
    <property type="entry name" value="Galactose-binding domain-like"/>
    <property type="match status" value="1"/>
</dbReference>
<dbReference type="Gene3D" id="3.40.50.880">
    <property type="match status" value="1"/>
</dbReference>
<dbReference type="InterPro" id="IPR008979">
    <property type="entry name" value="Galactose-bd-like_sf"/>
</dbReference>
<dbReference type="OrthoDB" id="9761519at2"/>
<dbReference type="PANTHER" id="PTHR36848">
    <property type="entry name" value="DNA-BINDING PROTEIN (PUTATIVE SECRETED PROTEIN)-RELATED"/>
    <property type="match status" value="1"/>
</dbReference>
<gene>
    <name evidence="1" type="ORF">NIASO_02000</name>
</gene>
<accession>W0EYY7</accession>
<evidence type="ECO:0000313" key="2">
    <source>
        <dbReference type="Proteomes" id="UP000003586"/>
    </source>
</evidence>
<evidence type="ECO:0000313" key="1">
    <source>
        <dbReference type="EMBL" id="AHF14291.1"/>
    </source>
</evidence>
<dbReference type="KEGG" id="nso:NIASO_02000"/>
<dbReference type="GO" id="GO:0016787">
    <property type="term" value="F:hydrolase activity"/>
    <property type="evidence" value="ECO:0007669"/>
    <property type="project" value="UniProtKB-KW"/>
</dbReference>
<dbReference type="Proteomes" id="UP000003586">
    <property type="component" value="Chromosome"/>
</dbReference>
<reference evidence="1 2" key="1">
    <citation type="submission" date="2013-12" db="EMBL/GenBank/DDBJ databases">
        <authorList>
            <consortium name="DOE Joint Genome Institute"/>
            <person name="Eisen J."/>
            <person name="Huntemann M."/>
            <person name="Han J."/>
            <person name="Chen A."/>
            <person name="Kyrpides N."/>
            <person name="Mavromatis K."/>
            <person name="Markowitz V."/>
            <person name="Palaniappan K."/>
            <person name="Ivanova N."/>
            <person name="Schaumberg A."/>
            <person name="Pati A."/>
            <person name="Liolios K."/>
            <person name="Nordberg H.P."/>
            <person name="Cantor M.N."/>
            <person name="Hua S.X."/>
            <person name="Woyke T."/>
        </authorList>
    </citation>
    <scope>NUCLEOTIDE SEQUENCE [LARGE SCALE GENOMIC DNA]</scope>
    <source>
        <strain evidence="2">DSM 19437</strain>
    </source>
</reference>